<keyword evidence="2" id="KW-1185">Reference proteome</keyword>
<dbReference type="EMBL" id="LYPB01000049">
    <property type="protein sequence ID" value="OAS21374.1"/>
    <property type="molecule type" value="Genomic_DNA"/>
</dbReference>
<proteinExistence type="predicted"/>
<dbReference type="Proteomes" id="UP000078454">
    <property type="component" value="Unassembled WGS sequence"/>
</dbReference>
<protein>
    <submittedName>
        <fullName evidence="1">Uncharacterized protein</fullName>
    </submittedName>
</protein>
<reference evidence="1 2" key="1">
    <citation type="submission" date="2016-05" db="EMBL/GenBank/DDBJ databases">
        <title>Paenibacillus sp. 1ZS3-15 nov., isolated from the rhizosphere soil.</title>
        <authorList>
            <person name="Zhang X.X."/>
            <person name="Zhang J."/>
        </authorList>
    </citation>
    <scope>NUCLEOTIDE SEQUENCE [LARGE SCALE GENOMIC DNA]</scope>
    <source>
        <strain evidence="1 2">1ZS3-15</strain>
    </source>
</reference>
<comment type="caution">
    <text evidence="1">The sequence shown here is derived from an EMBL/GenBank/DDBJ whole genome shotgun (WGS) entry which is preliminary data.</text>
</comment>
<dbReference type="AlphaFoldDB" id="A0A198AIP5"/>
<accession>A0A198AIP5</accession>
<dbReference type="RefSeq" id="WP_068662945.1">
    <property type="nucleotide sequence ID" value="NZ_LYPB01000049.1"/>
</dbReference>
<gene>
    <name evidence="1" type="ORF">A8708_31395</name>
</gene>
<organism evidence="1 2">
    <name type="scientific">Paenibacillus oryzisoli</name>
    <dbReference type="NCBI Taxonomy" id="1850517"/>
    <lineage>
        <taxon>Bacteria</taxon>
        <taxon>Bacillati</taxon>
        <taxon>Bacillota</taxon>
        <taxon>Bacilli</taxon>
        <taxon>Bacillales</taxon>
        <taxon>Paenibacillaceae</taxon>
        <taxon>Paenibacillus</taxon>
    </lineage>
</organism>
<name>A0A198AIP5_9BACL</name>
<sequence>MNKHWYLIAGDYDEAMIVNTTLEMAEFLADAYVEKLEYEIYLTDDVQHAQKLIESRSSQPPYFPTYKKPAE</sequence>
<dbReference type="STRING" id="1850517.A8708_31395"/>
<evidence type="ECO:0000313" key="2">
    <source>
        <dbReference type="Proteomes" id="UP000078454"/>
    </source>
</evidence>
<evidence type="ECO:0000313" key="1">
    <source>
        <dbReference type="EMBL" id="OAS21374.1"/>
    </source>
</evidence>